<keyword evidence="2" id="KW-1185">Reference proteome</keyword>
<comment type="caution">
    <text evidence="1">The sequence shown here is derived from an EMBL/GenBank/DDBJ whole genome shotgun (WGS) entry which is preliminary data.</text>
</comment>
<accession>A0ABR1ARB9</accession>
<proteinExistence type="predicted"/>
<dbReference type="Proteomes" id="UP001359485">
    <property type="component" value="Unassembled WGS sequence"/>
</dbReference>
<protein>
    <submittedName>
        <fullName evidence="1">Uncharacterized protein</fullName>
    </submittedName>
</protein>
<evidence type="ECO:0000313" key="1">
    <source>
        <dbReference type="EMBL" id="KAK6626487.1"/>
    </source>
</evidence>
<sequence>MGQEFVRWTDETRENERICRKEQSFAKKARGMRRPDNAYNSYQLSINPGEKRIRRVKGAEGKERNWGGTGWTLRKLKVRWRK</sequence>
<reference evidence="1 2" key="1">
    <citation type="submission" date="2023-09" db="EMBL/GenBank/DDBJ databases">
        <title>Genomes of two closely related lineages of the louse Polyplax serrata with different host specificities.</title>
        <authorList>
            <person name="Martinu J."/>
            <person name="Tarabai H."/>
            <person name="Stefka J."/>
            <person name="Hypsa V."/>
        </authorList>
    </citation>
    <scope>NUCLEOTIDE SEQUENCE [LARGE SCALE GENOMIC DNA]</scope>
    <source>
        <strain evidence="1">98ZLc_SE</strain>
    </source>
</reference>
<evidence type="ECO:0000313" key="2">
    <source>
        <dbReference type="Proteomes" id="UP001359485"/>
    </source>
</evidence>
<gene>
    <name evidence="1" type="ORF">RUM44_008960</name>
</gene>
<organism evidence="1 2">
    <name type="scientific">Polyplax serrata</name>
    <name type="common">Common mouse louse</name>
    <dbReference type="NCBI Taxonomy" id="468196"/>
    <lineage>
        <taxon>Eukaryota</taxon>
        <taxon>Metazoa</taxon>
        <taxon>Ecdysozoa</taxon>
        <taxon>Arthropoda</taxon>
        <taxon>Hexapoda</taxon>
        <taxon>Insecta</taxon>
        <taxon>Pterygota</taxon>
        <taxon>Neoptera</taxon>
        <taxon>Paraneoptera</taxon>
        <taxon>Psocodea</taxon>
        <taxon>Troctomorpha</taxon>
        <taxon>Phthiraptera</taxon>
        <taxon>Anoplura</taxon>
        <taxon>Polyplacidae</taxon>
        <taxon>Polyplax</taxon>
    </lineage>
</organism>
<name>A0ABR1ARB9_POLSC</name>
<dbReference type="EMBL" id="JAWJWF010000045">
    <property type="protein sequence ID" value="KAK6626487.1"/>
    <property type="molecule type" value="Genomic_DNA"/>
</dbReference>